<dbReference type="AlphaFoldDB" id="A0A0F9P5B7"/>
<feature type="compositionally biased region" description="Polar residues" evidence="1">
    <location>
        <begin position="1"/>
        <end position="30"/>
    </location>
</feature>
<feature type="region of interest" description="Disordered" evidence="1">
    <location>
        <begin position="1"/>
        <end position="36"/>
    </location>
</feature>
<gene>
    <name evidence="2" type="ORF">LCGC14_1179970</name>
</gene>
<protein>
    <submittedName>
        <fullName evidence="2">Uncharacterized protein</fullName>
    </submittedName>
</protein>
<evidence type="ECO:0000256" key="1">
    <source>
        <dbReference type="SAM" id="MobiDB-lite"/>
    </source>
</evidence>
<proteinExistence type="predicted"/>
<accession>A0A0F9P5B7</accession>
<sequence>MPKSFKTQNAHSASLTLKGSAPLAQNSSPTQPAPLKPLDGLRSIAVEQIENLPTLRPNDELLIQHFIECGNKVEAFKLTYPDKAKRWKPESIRSNAYHAFAKPKIRATLKALTLAGMFGTPCLLEDHISELRRIGTSAFDKGEFGTARLCEVNIGTVSRLYVDTAVSPHERPRTPEQMVALLAPGNKAGQSEILEAIRGARATPVALDVVELTGAEEVDG</sequence>
<evidence type="ECO:0000313" key="2">
    <source>
        <dbReference type="EMBL" id="KKM96245.1"/>
    </source>
</evidence>
<reference evidence="2" key="1">
    <citation type="journal article" date="2015" name="Nature">
        <title>Complex archaea that bridge the gap between prokaryotes and eukaryotes.</title>
        <authorList>
            <person name="Spang A."/>
            <person name="Saw J.H."/>
            <person name="Jorgensen S.L."/>
            <person name="Zaremba-Niedzwiedzka K."/>
            <person name="Martijn J."/>
            <person name="Lind A.E."/>
            <person name="van Eijk R."/>
            <person name="Schleper C."/>
            <person name="Guy L."/>
            <person name="Ettema T.J."/>
        </authorList>
    </citation>
    <scope>NUCLEOTIDE SEQUENCE</scope>
</reference>
<name>A0A0F9P5B7_9ZZZZ</name>
<comment type="caution">
    <text evidence="2">The sequence shown here is derived from an EMBL/GenBank/DDBJ whole genome shotgun (WGS) entry which is preliminary data.</text>
</comment>
<dbReference type="EMBL" id="LAZR01005905">
    <property type="protein sequence ID" value="KKM96245.1"/>
    <property type="molecule type" value="Genomic_DNA"/>
</dbReference>
<organism evidence="2">
    <name type="scientific">marine sediment metagenome</name>
    <dbReference type="NCBI Taxonomy" id="412755"/>
    <lineage>
        <taxon>unclassified sequences</taxon>
        <taxon>metagenomes</taxon>
        <taxon>ecological metagenomes</taxon>
    </lineage>
</organism>